<feature type="region of interest" description="Disordered" evidence="5">
    <location>
        <begin position="73"/>
        <end position="92"/>
    </location>
</feature>
<feature type="signal peptide" evidence="6">
    <location>
        <begin position="1"/>
        <end position="20"/>
    </location>
</feature>
<dbReference type="InterPro" id="IPR008197">
    <property type="entry name" value="WAP_dom"/>
</dbReference>
<keyword evidence="6" id="KW-0732">Signal</keyword>
<evidence type="ECO:0000259" key="7">
    <source>
        <dbReference type="PROSITE" id="PS51162"/>
    </source>
</evidence>
<feature type="domain" description="Thyroglobulin type-1" evidence="7">
    <location>
        <begin position="117"/>
        <end position="185"/>
    </location>
</feature>
<dbReference type="GO" id="GO:0004867">
    <property type="term" value="F:serine-type endopeptidase inhibitor activity"/>
    <property type="evidence" value="ECO:0007669"/>
    <property type="project" value="UniProtKB-KW"/>
</dbReference>
<evidence type="ECO:0000256" key="4">
    <source>
        <dbReference type="PROSITE-ProRule" id="PRU00500"/>
    </source>
</evidence>
<keyword evidence="1" id="KW-0646">Protease inhibitor</keyword>
<dbReference type="InterPro" id="IPR000716">
    <property type="entry name" value="Thyroglobulin_1"/>
</dbReference>
<dbReference type="CDD" id="cd00191">
    <property type="entry name" value="TY"/>
    <property type="match status" value="1"/>
</dbReference>
<dbReference type="GO" id="GO:0005576">
    <property type="term" value="C:extracellular region"/>
    <property type="evidence" value="ECO:0007669"/>
    <property type="project" value="InterPro"/>
</dbReference>
<comment type="caution">
    <text evidence="8">The sequence shown here is derived from an EMBL/GenBank/DDBJ whole genome shotgun (WGS) entry which is preliminary data.</text>
</comment>
<dbReference type="PROSITE" id="PS51162">
    <property type="entry name" value="THYROGLOBULIN_1_2"/>
    <property type="match status" value="1"/>
</dbReference>
<evidence type="ECO:0000256" key="2">
    <source>
        <dbReference type="ARBA" id="ARBA00022900"/>
    </source>
</evidence>
<evidence type="ECO:0000256" key="5">
    <source>
        <dbReference type="SAM" id="MobiDB-lite"/>
    </source>
</evidence>
<keyword evidence="9" id="KW-1185">Reference proteome</keyword>
<feature type="chain" id="PRO_5041389796" description="Thyroglobulin type-1 domain-containing protein" evidence="6">
    <location>
        <begin position="21"/>
        <end position="764"/>
    </location>
</feature>
<feature type="disulfide bond" evidence="4">
    <location>
        <begin position="156"/>
        <end position="163"/>
    </location>
</feature>
<dbReference type="Proteomes" id="UP001175271">
    <property type="component" value="Unassembled WGS sequence"/>
</dbReference>
<organism evidence="8 9">
    <name type="scientific">Steinernema hermaphroditum</name>
    <dbReference type="NCBI Taxonomy" id="289476"/>
    <lineage>
        <taxon>Eukaryota</taxon>
        <taxon>Metazoa</taxon>
        <taxon>Ecdysozoa</taxon>
        <taxon>Nematoda</taxon>
        <taxon>Chromadorea</taxon>
        <taxon>Rhabditida</taxon>
        <taxon>Tylenchina</taxon>
        <taxon>Panagrolaimomorpha</taxon>
        <taxon>Strongyloidoidea</taxon>
        <taxon>Steinernematidae</taxon>
        <taxon>Steinernema</taxon>
    </lineage>
</organism>
<evidence type="ECO:0000256" key="6">
    <source>
        <dbReference type="SAM" id="SignalP"/>
    </source>
</evidence>
<sequence length="764" mass="82907">MRRLLLLLLVSAVSVTVTHQRICEIQGNCRSCDNQRYSYYRCDSRQDCLHNEFCIDGFCCPVVNSERRHSPISLLQDKPSSNEPSSKCPDGSSWTRQCSSNSDCSSEDEVCADGKCCAVCRQRRRQVLDELPSNEIFGIHIPQCEADGRFYRLRQCNSGVDLCWCVTPFGRTISSPPSPAASIHCEQTLALAERAAKRQEIRFHPPLPSCKENRTGVCPSALQSASFEYSLLMAQPRCGCDEDCVEPQKCCQYGTEKRCTETQFENKCSDPLREYSICGPSCPTSCNTFAEPTKCTGSCVVGCFCREPYILEDGTNPLTSRCVLPAQCQVTSSQRFSSTASDASSFAAPNLFARNGVDAVPKPPFLPANHCPDPLKNFQTCGSACPAACDKLSPPTPCSTGCVSGCFCRSPYVLKVSSDVNSDCVLPQHCPAPSPSPPLTACADPRKQWNICTNEKCRMSCQSLSSSCSLDNCQPGCTCKPPFVHLDEKDADSPCVLPEQCPRQRQCADPDKEFHSCSSACPMACDSLNPDFCSPCVSGCFCKLGLVFENATNWTNSKCIPISKCPKPSTLEQHQNIQQAKPVEEITVFQRRKPTSKPAAPPTPSPIPKPTSKESSKENCSQPVADRDVTAAVQLFNSRFKLVASFVFSLNAKSLVEVVGTVQGPLLPPGDHALAVHAFGDPTAGCRRVGPVFHIATPGRSTMAFVGIVNATSTDVRNVLAWPEGTNLAQIAGRSLVMHEAKTPDGQTPIACGVIGLSKREKSP</sequence>
<dbReference type="EMBL" id="JAUCMV010000003">
    <property type="protein sequence ID" value="KAK0410510.1"/>
    <property type="molecule type" value="Genomic_DNA"/>
</dbReference>
<dbReference type="InterPro" id="IPR036645">
    <property type="entry name" value="Elafin-like_sf"/>
</dbReference>
<dbReference type="Pfam" id="PF01826">
    <property type="entry name" value="TIL"/>
    <property type="match status" value="3"/>
</dbReference>
<dbReference type="InterPro" id="IPR051368">
    <property type="entry name" value="SerProtInhib-TIL_Domain"/>
</dbReference>
<dbReference type="CDD" id="cd19941">
    <property type="entry name" value="TIL"/>
    <property type="match status" value="3"/>
</dbReference>
<gene>
    <name evidence="8" type="ORF">QR680_005165</name>
</gene>
<keyword evidence="3 4" id="KW-1015">Disulfide bond</keyword>
<evidence type="ECO:0000256" key="3">
    <source>
        <dbReference type="ARBA" id="ARBA00023157"/>
    </source>
</evidence>
<dbReference type="GO" id="GO:0006801">
    <property type="term" value="P:superoxide metabolic process"/>
    <property type="evidence" value="ECO:0007669"/>
    <property type="project" value="InterPro"/>
</dbReference>
<dbReference type="PANTHER" id="PTHR23259:SF67">
    <property type="entry name" value="THYROGLOBULIN TYPE-1 DOMAIN-CONTAINING PROTEIN"/>
    <property type="match status" value="1"/>
</dbReference>
<dbReference type="InterPro" id="IPR036857">
    <property type="entry name" value="Thyroglobulin_1_sf"/>
</dbReference>
<accession>A0AA39LV64</accession>
<evidence type="ECO:0000313" key="8">
    <source>
        <dbReference type="EMBL" id="KAK0410510.1"/>
    </source>
</evidence>
<dbReference type="AlphaFoldDB" id="A0AA39LV64"/>
<dbReference type="SUPFAM" id="SSF49329">
    <property type="entry name" value="Cu,Zn superoxide dismutase-like"/>
    <property type="match status" value="1"/>
</dbReference>
<proteinExistence type="predicted"/>
<evidence type="ECO:0000256" key="1">
    <source>
        <dbReference type="ARBA" id="ARBA00022690"/>
    </source>
</evidence>
<dbReference type="SUPFAM" id="SSF57567">
    <property type="entry name" value="Serine protease inhibitors"/>
    <property type="match status" value="4"/>
</dbReference>
<dbReference type="InterPro" id="IPR002919">
    <property type="entry name" value="TIL_dom"/>
</dbReference>
<comment type="caution">
    <text evidence="4">Lacks conserved residue(s) required for the propagation of feature annotation.</text>
</comment>
<feature type="compositionally biased region" description="Pro residues" evidence="5">
    <location>
        <begin position="599"/>
        <end position="609"/>
    </location>
</feature>
<dbReference type="InterPro" id="IPR036423">
    <property type="entry name" value="SOD-like_Cu/Zn_dom_sf"/>
</dbReference>
<feature type="region of interest" description="Disordered" evidence="5">
    <location>
        <begin position="591"/>
        <end position="623"/>
    </location>
</feature>
<dbReference type="GO" id="GO:0046872">
    <property type="term" value="F:metal ion binding"/>
    <property type="evidence" value="ECO:0007669"/>
    <property type="project" value="InterPro"/>
</dbReference>
<dbReference type="PANTHER" id="PTHR23259">
    <property type="entry name" value="RIDDLE"/>
    <property type="match status" value="1"/>
</dbReference>
<dbReference type="Pfam" id="PF00095">
    <property type="entry name" value="WAP"/>
    <property type="match status" value="1"/>
</dbReference>
<evidence type="ECO:0000313" key="9">
    <source>
        <dbReference type="Proteomes" id="UP001175271"/>
    </source>
</evidence>
<feature type="disulfide bond" evidence="4">
    <location>
        <begin position="165"/>
        <end position="185"/>
    </location>
</feature>
<dbReference type="Gene3D" id="2.60.40.200">
    <property type="entry name" value="Superoxide dismutase, copper/zinc binding domain"/>
    <property type="match status" value="1"/>
</dbReference>
<reference evidence="8" key="1">
    <citation type="submission" date="2023-06" db="EMBL/GenBank/DDBJ databases">
        <title>Genomic analysis of the entomopathogenic nematode Steinernema hermaphroditum.</title>
        <authorList>
            <person name="Schwarz E.M."/>
            <person name="Heppert J.K."/>
            <person name="Baniya A."/>
            <person name="Schwartz H.T."/>
            <person name="Tan C.-H."/>
            <person name="Antoshechkin I."/>
            <person name="Sternberg P.W."/>
            <person name="Goodrich-Blair H."/>
            <person name="Dillman A.R."/>
        </authorList>
    </citation>
    <scope>NUCLEOTIDE SEQUENCE</scope>
    <source>
        <strain evidence="8">PS9179</strain>
        <tissue evidence="8">Whole animal</tissue>
    </source>
</reference>
<dbReference type="SMART" id="SM00211">
    <property type="entry name" value="TY"/>
    <property type="match status" value="1"/>
</dbReference>
<dbReference type="InterPro" id="IPR036084">
    <property type="entry name" value="Ser_inhib-like_sf"/>
</dbReference>
<dbReference type="Gene3D" id="2.10.25.10">
    <property type="entry name" value="Laminin"/>
    <property type="match status" value="4"/>
</dbReference>
<dbReference type="SUPFAM" id="SSF57256">
    <property type="entry name" value="Elafin-like"/>
    <property type="match status" value="1"/>
</dbReference>
<protein>
    <recommendedName>
        <fullName evidence="7">Thyroglobulin type-1 domain-containing protein</fullName>
    </recommendedName>
</protein>
<name>A0AA39LV64_9BILA</name>
<dbReference type="SUPFAM" id="SSF57610">
    <property type="entry name" value="Thyroglobulin type-1 domain"/>
    <property type="match status" value="1"/>
</dbReference>
<keyword evidence="2" id="KW-0722">Serine protease inhibitor</keyword>